<evidence type="ECO:0000313" key="2">
    <source>
        <dbReference type="Proteomes" id="UP000000391"/>
    </source>
</evidence>
<dbReference type="RefSeq" id="WP_013195592.1">
    <property type="nucleotide sequence ID" value="NC_014253.1"/>
</dbReference>
<gene>
    <name evidence="1" type="ordered locus">Metev_2201</name>
</gene>
<keyword evidence="2" id="KW-1185">Reference proteome</keyword>
<dbReference type="Pfam" id="PF11376">
    <property type="entry name" value="DUF3179"/>
    <property type="match status" value="1"/>
</dbReference>
<dbReference type="KEGG" id="mev:Metev_2201"/>
<dbReference type="OrthoDB" id="2731at2157"/>
<dbReference type="STRING" id="644295.Metev_2201"/>
<sequence length="327" mass="36882" precursor="true">MHLNNVKLIVLLSFLTFIFISGCVSNPSQTNNLTEEETAQGIELTDDGQKYLVHPDKLVSGGPGKDGIPSIDSPTYNTVDEADRYLSDDELVMALNYNGKKQVYPLQIMVWHEIVNDNINNQPVLITYCPLCGSTLAFERKVQGDEVEFGTSGKLYNSNLVMYDRKTDTYWAQLTGQAIVGELTGEELTPISIDTVYWGDWKRSHPDSQVLSRDTGARRPYGEDPYTGYYNDSSLLFPVENRDNRIHPKTVVFGIKVNDSFKAYQEDDLKNQGTISDNVSGTDIEIERNDTGIVSVTNLDTGEKIIKVRTFWFAWYAFHPETALYSK</sequence>
<dbReference type="AlphaFoldDB" id="D7EAM8"/>
<dbReference type="Proteomes" id="UP000000391">
    <property type="component" value="Chromosome"/>
</dbReference>
<accession>D7EAM8</accession>
<name>D7EAM8_METEZ</name>
<dbReference type="EMBL" id="CP002069">
    <property type="protein sequence ID" value="ADI75027.1"/>
    <property type="molecule type" value="Genomic_DNA"/>
</dbReference>
<dbReference type="InterPro" id="IPR021516">
    <property type="entry name" value="DUF3179"/>
</dbReference>
<dbReference type="HOGENOM" id="CLU_037493_1_0_2"/>
<dbReference type="GeneID" id="9347862"/>
<reference evidence="1 2" key="1">
    <citation type="submission" date="2010-06" db="EMBL/GenBank/DDBJ databases">
        <title>Complete sequence chromosome of Methanohalobium evestigatum Z-7303.</title>
        <authorList>
            <consortium name="US DOE Joint Genome Institute"/>
            <person name="Lucas S."/>
            <person name="Copeland A."/>
            <person name="Lapidus A."/>
            <person name="Cheng J.-F."/>
            <person name="Bruce D."/>
            <person name="Goodwin L."/>
            <person name="Pitluck S."/>
            <person name="Saunders E."/>
            <person name="Detter J.C."/>
            <person name="Han C."/>
            <person name="Tapia R."/>
            <person name="Land M."/>
            <person name="Hauser L."/>
            <person name="Kyrpides N."/>
            <person name="Mikhailova N."/>
            <person name="Sieprawska-Lupa M."/>
            <person name="Whitman W.B."/>
            <person name="Anderson I."/>
            <person name="Woyke T."/>
        </authorList>
    </citation>
    <scope>NUCLEOTIDE SEQUENCE [LARGE SCALE GENOMIC DNA]</scope>
    <source>
        <strain evidence="2">ATCC BAA-1072 / DSM 3721 / NBRC 107634 / OCM 161 / Z-7303</strain>
    </source>
</reference>
<evidence type="ECO:0008006" key="3">
    <source>
        <dbReference type="Google" id="ProtNLM"/>
    </source>
</evidence>
<organism evidence="1 2">
    <name type="scientific">Methanohalobium evestigatum (strain ATCC BAA-1072 / DSM 3721 / NBRC 107634 / OCM 161 / Z-7303)</name>
    <dbReference type="NCBI Taxonomy" id="644295"/>
    <lineage>
        <taxon>Archaea</taxon>
        <taxon>Methanobacteriati</taxon>
        <taxon>Methanobacteriota</taxon>
        <taxon>Stenosarchaea group</taxon>
        <taxon>Methanomicrobia</taxon>
        <taxon>Methanosarcinales</taxon>
        <taxon>Methanosarcinaceae</taxon>
        <taxon>Methanohalobium</taxon>
    </lineage>
</organism>
<protein>
    <recommendedName>
        <fullName evidence="3">DUF3179 domain-containing protein</fullName>
    </recommendedName>
</protein>
<dbReference type="PROSITE" id="PS51257">
    <property type="entry name" value="PROKAR_LIPOPROTEIN"/>
    <property type="match status" value="1"/>
</dbReference>
<evidence type="ECO:0000313" key="1">
    <source>
        <dbReference type="EMBL" id="ADI75027.1"/>
    </source>
</evidence>
<proteinExistence type="predicted"/>